<name>A0ABY6CJT9_9BACT</name>
<proteinExistence type="predicted"/>
<protein>
    <submittedName>
        <fullName evidence="2">DUF3526 domain-containing protein</fullName>
    </submittedName>
</protein>
<feature type="transmembrane region" description="Helical" evidence="1">
    <location>
        <begin position="252"/>
        <end position="275"/>
    </location>
</feature>
<feature type="transmembrane region" description="Helical" evidence="1">
    <location>
        <begin position="175"/>
        <end position="202"/>
    </location>
</feature>
<evidence type="ECO:0000256" key="1">
    <source>
        <dbReference type="SAM" id="Phobius"/>
    </source>
</evidence>
<dbReference type="PANTHER" id="PTHR43471">
    <property type="entry name" value="ABC TRANSPORTER PERMEASE"/>
    <property type="match status" value="1"/>
</dbReference>
<feature type="transmembrane region" description="Helical" evidence="1">
    <location>
        <begin position="214"/>
        <end position="240"/>
    </location>
</feature>
<evidence type="ECO:0000313" key="2">
    <source>
        <dbReference type="EMBL" id="UXP30787.1"/>
    </source>
</evidence>
<keyword evidence="1" id="KW-1133">Transmembrane helix</keyword>
<keyword evidence="1" id="KW-0472">Membrane</keyword>
<organism evidence="2 3">
    <name type="scientific">Reichenbachiella agarivorans</name>
    <dbReference type="NCBI Taxonomy" id="2979464"/>
    <lineage>
        <taxon>Bacteria</taxon>
        <taxon>Pseudomonadati</taxon>
        <taxon>Bacteroidota</taxon>
        <taxon>Cytophagia</taxon>
        <taxon>Cytophagales</taxon>
        <taxon>Reichenbachiellaceae</taxon>
        <taxon>Reichenbachiella</taxon>
    </lineage>
</organism>
<sequence>MNLKLTILIAKQFWTYTLKSKPVYVMLFVICILLAYAMYSGWQSYVIQNEIRTHYQHQARESWENNPDKHPHRMAHFGSFAFRLKHPLSIFDFGMESFTGNAVFLEAHKQNTVNFSEASFSTGLLRFGEISMAMLLQTLIPLIIFFIGFASIAAERESGTLKIMLTQGASWKDILFGKSLGMLGLSLLLFIPVFVILFLWLWLSNSIVFTNDEWWRYMGIVGAYFFFFQVICTISILVSASSKTSKDALIKLLAMWLVFVVLLPKTTQAFGNYLYPSPSKVEFDSKMEKELVLKGDSHNPDDSHYKALKDSVLQAHNVSSVKDLPFNYGGFVMREGEKNSSEIYNRHLNELLQTYRQQNSVSRYTAFINPYIAVKNISMALSGTDFQSYVSFQEQAEAYRYKLAQKMNELQMEFVSNDATSSAGKSNSISKKHWVEFPDFEYQFFSVSTAVQSEISSIIALAIWTLASSGFIIIFSKKVKTI</sequence>
<dbReference type="RefSeq" id="WP_262308233.1">
    <property type="nucleotide sequence ID" value="NZ_CP106679.1"/>
</dbReference>
<reference evidence="2" key="1">
    <citation type="submission" date="2022-09" db="EMBL/GenBank/DDBJ databases">
        <title>Comparative genomics and taxonomic characterization of three novel marine species of genus Reichenbachiella exhibiting antioxidant and polysaccharide degradation activities.</title>
        <authorList>
            <person name="Muhammad N."/>
            <person name="Lee Y.-J."/>
            <person name="Ko J."/>
            <person name="Kim S.-G."/>
        </authorList>
    </citation>
    <scope>NUCLEOTIDE SEQUENCE</scope>
    <source>
        <strain evidence="2">BKB1-1</strain>
    </source>
</reference>
<dbReference type="Proteomes" id="UP001065174">
    <property type="component" value="Chromosome"/>
</dbReference>
<dbReference type="EMBL" id="CP106679">
    <property type="protein sequence ID" value="UXP30787.1"/>
    <property type="molecule type" value="Genomic_DNA"/>
</dbReference>
<dbReference type="Pfam" id="PF12040">
    <property type="entry name" value="DUF3526"/>
    <property type="match status" value="1"/>
</dbReference>
<feature type="transmembrane region" description="Helical" evidence="1">
    <location>
        <begin position="455"/>
        <end position="475"/>
    </location>
</feature>
<dbReference type="PANTHER" id="PTHR43471:SF1">
    <property type="entry name" value="ABC TRANSPORTER PERMEASE PROTEIN NOSY-RELATED"/>
    <property type="match status" value="1"/>
</dbReference>
<evidence type="ECO:0000313" key="3">
    <source>
        <dbReference type="Proteomes" id="UP001065174"/>
    </source>
</evidence>
<feature type="transmembrane region" description="Helical" evidence="1">
    <location>
        <begin position="21"/>
        <end position="39"/>
    </location>
</feature>
<accession>A0ABY6CJT9</accession>
<keyword evidence="3" id="KW-1185">Reference proteome</keyword>
<keyword evidence="1" id="KW-0812">Transmembrane</keyword>
<feature type="transmembrane region" description="Helical" evidence="1">
    <location>
        <begin position="130"/>
        <end position="154"/>
    </location>
</feature>
<dbReference type="Pfam" id="PF12679">
    <property type="entry name" value="ABC2_membrane_2"/>
    <property type="match status" value="1"/>
</dbReference>
<dbReference type="InterPro" id="IPR021913">
    <property type="entry name" value="DUF3526"/>
</dbReference>
<gene>
    <name evidence="2" type="ORF">N6H18_10525</name>
</gene>